<keyword evidence="2" id="KW-1185">Reference proteome</keyword>
<organism evidence="1 2">
    <name type="scientific">Portunus trituberculatus</name>
    <name type="common">Swimming crab</name>
    <name type="synonym">Neptunus trituberculatus</name>
    <dbReference type="NCBI Taxonomy" id="210409"/>
    <lineage>
        <taxon>Eukaryota</taxon>
        <taxon>Metazoa</taxon>
        <taxon>Ecdysozoa</taxon>
        <taxon>Arthropoda</taxon>
        <taxon>Crustacea</taxon>
        <taxon>Multicrustacea</taxon>
        <taxon>Malacostraca</taxon>
        <taxon>Eumalacostraca</taxon>
        <taxon>Eucarida</taxon>
        <taxon>Decapoda</taxon>
        <taxon>Pleocyemata</taxon>
        <taxon>Brachyura</taxon>
        <taxon>Eubrachyura</taxon>
        <taxon>Portunoidea</taxon>
        <taxon>Portunidae</taxon>
        <taxon>Portuninae</taxon>
        <taxon>Portunus</taxon>
    </lineage>
</organism>
<protein>
    <submittedName>
        <fullName evidence="1">Uncharacterized protein</fullName>
    </submittedName>
</protein>
<sequence length="61" mass="7032">MTLRVYSTVHLLKQLKIIFPILLWLGQCLLTEDFVLAYGNCYPEWKPFLISDSGKDSNPCV</sequence>
<reference evidence="1 2" key="1">
    <citation type="submission" date="2019-05" db="EMBL/GenBank/DDBJ databases">
        <title>Another draft genome of Portunus trituberculatus and its Hox gene families provides insights of decapod evolution.</title>
        <authorList>
            <person name="Jeong J.-H."/>
            <person name="Song I."/>
            <person name="Kim S."/>
            <person name="Choi T."/>
            <person name="Kim D."/>
            <person name="Ryu S."/>
            <person name="Kim W."/>
        </authorList>
    </citation>
    <scope>NUCLEOTIDE SEQUENCE [LARGE SCALE GENOMIC DNA]</scope>
    <source>
        <tissue evidence="1">Muscle</tissue>
    </source>
</reference>
<gene>
    <name evidence="1" type="ORF">E2C01_021561</name>
</gene>
<dbReference type="Proteomes" id="UP000324222">
    <property type="component" value="Unassembled WGS sequence"/>
</dbReference>
<evidence type="ECO:0000313" key="2">
    <source>
        <dbReference type="Proteomes" id="UP000324222"/>
    </source>
</evidence>
<name>A0A5B7E319_PORTR</name>
<dbReference type="EMBL" id="VSRR010001900">
    <property type="protein sequence ID" value="MPC28360.1"/>
    <property type="molecule type" value="Genomic_DNA"/>
</dbReference>
<dbReference type="AlphaFoldDB" id="A0A5B7E319"/>
<evidence type="ECO:0000313" key="1">
    <source>
        <dbReference type="EMBL" id="MPC28360.1"/>
    </source>
</evidence>
<accession>A0A5B7E319</accession>
<proteinExistence type="predicted"/>
<comment type="caution">
    <text evidence="1">The sequence shown here is derived from an EMBL/GenBank/DDBJ whole genome shotgun (WGS) entry which is preliminary data.</text>
</comment>